<reference evidence="2 3" key="1">
    <citation type="journal article" date="2016" name="Sci. Rep.">
        <title>Insights into Adaptations to a Near-Obligate Nematode Endoparasitic Lifestyle from the Finished Genome of Drechmeria coniospora.</title>
        <authorList>
            <person name="Zhang L."/>
            <person name="Zhou Z."/>
            <person name="Guo Q."/>
            <person name="Fokkens L."/>
            <person name="Miskei M."/>
            <person name="Pocsi I."/>
            <person name="Zhang W."/>
            <person name="Chen M."/>
            <person name="Wang L."/>
            <person name="Sun Y."/>
            <person name="Donzelli B.G."/>
            <person name="Gibson D.M."/>
            <person name="Nelson D.R."/>
            <person name="Luo J.G."/>
            <person name="Rep M."/>
            <person name="Liu H."/>
            <person name="Yang S."/>
            <person name="Wang J."/>
            <person name="Krasnoff S.B."/>
            <person name="Xu Y."/>
            <person name="Molnar I."/>
            <person name="Lin M."/>
        </authorList>
    </citation>
    <scope>NUCLEOTIDE SEQUENCE [LARGE SCALE GENOMIC DNA]</scope>
    <source>
        <strain evidence="2 3">ARSEF 6962</strain>
    </source>
</reference>
<sequence length="72" mass="7560">MYRWVGTIFSKLASRVCDTSPRASRNTAKRSDPAVKTDLETDPGAVEPDSGAVEPDSGAVEPNSGAVESHQG</sequence>
<feature type="compositionally biased region" description="Basic and acidic residues" evidence="1">
    <location>
        <begin position="29"/>
        <end position="39"/>
    </location>
</feature>
<dbReference type="Proteomes" id="UP000076580">
    <property type="component" value="Chromosome 03"/>
</dbReference>
<name>A0A151GGM6_DRECN</name>
<protein>
    <submittedName>
        <fullName evidence="2">Uncharacterized protein</fullName>
    </submittedName>
</protein>
<dbReference type="RefSeq" id="XP_040655601.1">
    <property type="nucleotide sequence ID" value="XM_040805497.1"/>
</dbReference>
<accession>A0A151GGM6</accession>
<evidence type="ECO:0000313" key="3">
    <source>
        <dbReference type="Proteomes" id="UP000076580"/>
    </source>
</evidence>
<comment type="caution">
    <text evidence="2">The sequence shown here is derived from an EMBL/GenBank/DDBJ whole genome shotgun (WGS) entry which is preliminary data.</text>
</comment>
<gene>
    <name evidence="2" type="ORF">DCS_08219</name>
</gene>
<evidence type="ECO:0000256" key="1">
    <source>
        <dbReference type="SAM" id="MobiDB-lite"/>
    </source>
</evidence>
<organism evidence="2 3">
    <name type="scientific">Drechmeria coniospora</name>
    <name type="common">Nematophagous fungus</name>
    <name type="synonym">Meria coniospora</name>
    <dbReference type="NCBI Taxonomy" id="98403"/>
    <lineage>
        <taxon>Eukaryota</taxon>
        <taxon>Fungi</taxon>
        <taxon>Dikarya</taxon>
        <taxon>Ascomycota</taxon>
        <taxon>Pezizomycotina</taxon>
        <taxon>Sordariomycetes</taxon>
        <taxon>Hypocreomycetidae</taxon>
        <taxon>Hypocreales</taxon>
        <taxon>Ophiocordycipitaceae</taxon>
        <taxon>Drechmeria</taxon>
    </lineage>
</organism>
<evidence type="ECO:0000313" key="2">
    <source>
        <dbReference type="EMBL" id="KYK56249.1"/>
    </source>
</evidence>
<dbReference type="InParanoid" id="A0A151GGM6"/>
<dbReference type="EMBL" id="LAYC01000003">
    <property type="protein sequence ID" value="KYK56249.1"/>
    <property type="molecule type" value="Genomic_DNA"/>
</dbReference>
<dbReference type="AlphaFoldDB" id="A0A151GGM6"/>
<feature type="region of interest" description="Disordered" evidence="1">
    <location>
        <begin position="17"/>
        <end position="72"/>
    </location>
</feature>
<proteinExistence type="predicted"/>
<dbReference type="GeneID" id="63720862"/>
<keyword evidence="3" id="KW-1185">Reference proteome</keyword>